<proteinExistence type="predicted"/>
<organism evidence="2 3">
    <name type="scientific">Pontibacter lucknowensis</name>
    <dbReference type="NCBI Taxonomy" id="1077936"/>
    <lineage>
        <taxon>Bacteria</taxon>
        <taxon>Pseudomonadati</taxon>
        <taxon>Bacteroidota</taxon>
        <taxon>Cytophagia</taxon>
        <taxon>Cytophagales</taxon>
        <taxon>Hymenobacteraceae</taxon>
        <taxon>Pontibacter</taxon>
    </lineage>
</organism>
<dbReference type="RefSeq" id="WP_143732037.1">
    <property type="nucleotide sequence ID" value="NZ_FTNM01000003.1"/>
</dbReference>
<accession>A0A1N6Y277</accession>
<evidence type="ECO:0000313" key="3">
    <source>
        <dbReference type="Proteomes" id="UP000185924"/>
    </source>
</evidence>
<evidence type="ECO:0008006" key="4">
    <source>
        <dbReference type="Google" id="ProtNLM"/>
    </source>
</evidence>
<dbReference type="PROSITE" id="PS51257">
    <property type="entry name" value="PROKAR_LIPOPROTEIN"/>
    <property type="match status" value="1"/>
</dbReference>
<feature type="chain" id="PRO_5012568692" description="YD repeat-containing protein" evidence="1">
    <location>
        <begin position="23"/>
        <end position="303"/>
    </location>
</feature>
<gene>
    <name evidence="2" type="ORF">SAMN05421545_2216</name>
</gene>
<name>A0A1N6Y277_9BACT</name>
<sequence>MRIKALLLLPLLAAVLASCSNGEEEIKKLYPQKVVIGSTTHDFYYDQGRIYSVTTNRPNFYEEVTYTYFDDYFREPVHWFKDEIAEVNYRPDVGPIGWDRSDSVIRRQETIWTRSEDGLIPREGQIVYLHGRSLRNHITHQYDSVKRLTSSFYHYNNSNLNHTLIYDADPRYIHKKINYTYNKQGKLQKAAFFVPSSETSYLTIELEYDEKPGYLQSLPLEARFMPLELPYRSHNITRYTVKDREGNIRKDLSYTCSYDYNRDGYPTKIKRTMLDGQELEGYIVYKASTGKPEVAEASLGAEK</sequence>
<keyword evidence="3" id="KW-1185">Reference proteome</keyword>
<dbReference type="EMBL" id="FTNM01000003">
    <property type="protein sequence ID" value="SIR08678.1"/>
    <property type="molecule type" value="Genomic_DNA"/>
</dbReference>
<dbReference type="Proteomes" id="UP000185924">
    <property type="component" value="Unassembled WGS sequence"/>
</dbReference>
<reference evidence="3" key="1">
    <citation type="submission" date="2017-01" db="EMBL/GenBank/DDBJ databases">
        <authorList>
            <person name="Varghese N."/>
            <person name="Submissions S."/>
        </authorList>
    </citation>
    <scope>NUCLEOTIDE SEQUENCE [LARGE SCALE GENOMIC DNA]</scope>
    <source>
        <strain evidence="3">DM9</strain>
    </source>
</reference>
<feature type="signal peptide" evidence="1">
    <location>
        <begin position="1"/>
        <end position="22"/>
    </location>
</feature>
<protein>
    <recommendedName>
        <fullName evidence="4">YD repeat-containing protein</fullName>
    </recommendedName>
</protein>
<evidence type="ECO:0000313" key="2">
    <source>
        <dbReference type="EMBL" id="SIR08678.1"/>
    </source>
</evidence>
<evidence type="ECO:0000256" key="1">
    <source>
        <dbReference type="SAM" id="SignalP"/>
    </source>
</evidence>
<keyword evidence="1" id="KW-0732">Signal</keyword>
<dbReference type="AlphaFoldDB" id="A0A1N6Y277"/>
<dbReference type="OrthoDB" id="1376969at2"/>